<dbReference type="Pfam" id="PF03663">
    <property type="entry name" value="Glyco_hydro_76"/>
    <property type="match status" value="1"/>
</dbReference>
<dbReference type="PANTHER" id="PTHR12145">
    <property type="entry name" value="MANNAN ENDO-1,6-ALPHA-MANNOSIDASE DCW1"/>
    <property type="match status" value="1"/>
</dbReference>
<feature type="compositionally biased region" description="Low complexity" evidence="10">
    <location>
        <begin position="402"/>
        <end position="412"/>
    </location>
</feature>
<comment type="caution">
    <text evidence="13">The sequence shown here is derived from an EMBL/GenBank/DDBJ whole genome shotgun (WGS) entry which is preliminary data.</text>
</comment>
<reference evidence="13 14" key="1">
    <citation type="journal article" date="2020" name="bioRxiv">
        <title>Whole genome comparisons of ergot fungi reveals the divergence and evolution of species within the genus Claviceps are the result of varying mechanisms driving genome evolution and host range expansion.</title>
        <authorList>
            <person name="Wyka S.A."/>
            <person name="Mondo S.J."/>
            <person name="Liu M."/>
            <person name="Dettman J."/>
            <person name="Nalam V."/>
            <person name="Broders K.D."/>
        </authorList>
    </citation>
    <scope>NUCLEOTIDE SEQUENCE [LARGE SCALE GENOMIC DNA]</scope>
    <source>
        <strain evidence="13 14">Clav52</strain>
    </source>
</reference>
<dbReference type="GO" id="GO:0012505">
    <property type="term" value="C:endomembrane system"/>
    <property type="evidence" value="ECO:0007669"/>
    <property type="project" value="UniProtKB-SubCell"/>
</dbReference>
<name>A0A9P7QA59_9HYPO</name>
<comment type="catalytic activity">
    <reaction evidence="1">
        <text>Random hydrolysis of (1-&gt;6)-alpha-D-mannosidic linkages in unbranched (1-&gt;6)-mannans.</text>
        <dbReference type="EC" id="3.2.1.101"/>
    </reaction>
</comment>
<evidence type="ECO:0000256" key="9">
    <source>
        <dbReference type="ARBA" id="ARBA00023295"/>
    </source>
</evidence>
<evidence type="ECO:0000256" key="3">
    <source>
        <dbReference type="ARBA" id="ARBA00009699"/>
    </source>
</evidence>
<dbReference type="GO" id="GO:0008496">
    <property type="term" value="F:mannan endo-1,6-alpha-mannosidase activity"/>
    <property type="evidence" value="ECO:0007669"/>
    <property type="project" value="UniProtKB-EC"/>
</dbReference>
<evidence type="ECO:0000313" key="14">
    <source>
        <dbReference type="Proteomes" id="UP000707071"/>
    </source>
</evidence>
<evidence type="ECO:0000256" key="1">
    <source>
        <dbReference type="ARBA" id="ARBA00001452"/>
    </source>
</evidence>
<proteinExistence type="inferred from homology"/>
<comment type="similarity">
    <text evidence="3">Belongs to the glycosyl hydrolase 76 family.</text>
</comment>
<keyword evidence="5 12" id="KW-0732">Signal</keyword>
<gene>
    <name evidence="13" type="ORF">E4U09_006860</name>
</gene>
<feature type="region of interest" description="Disordered" evidence="10">
    <location>
        <begin position="401"/>
        <end position="430"/>
    </location>
</feature>
<keyword evidence="6" id="KW-0378">Hydrolase</keyword>
<keyword evidence="8" id="KW-0325">Glycoprotein</keyword>
<evidence type="ECO:0000256" key="8">
    <source>
        <dbReference type="ARBA" id="ARBA00023180"/>
    </source>
</evidence>
<keyword evidence="11" id="KW-0812">Transmembrane</keyword>
<evidence type="ECO:0000313" key="13">
    <source>
        <dbReference type="EMBL" id="KAG6286192.1"/>
    </source>
</evidence>
<dbReference type="EMBL" id="SRRH01000654">
    <property type="protein sequence ID" value="KAG6286192.1"/>
    <property type="molecule type" value="Genomic_DNA"/>
</dbReference>
<evidence type="ECO:0000256" key="11">
    <source>
        <dbReference type="SAM" id="Phobius"/>
    </source>
</evidence>
<evidence type="ECO:0000256" key="5">
    <source>
        <dbReference type="ARBA" id="ARBA00022729"/>
    </source>
</evidence>
<dbReference type="InterPro" id="IPR014480">
    <property type="entry name" value="Mannan-1_6-alpha_mannosidase"/>
</dbReference>
<dbReference type="InterPro" id="IPR005198">
    <property type="entry name" value="Glyco_hydro_76"/>
</dbReference>
<feature type="region of interest" description="Disordered" evidence="10">
    <location>
        <begin position="504"/>
        <end position="531"/>
    </location>
</feature>
<keyword evidence="9" id="KW-0326">Glycosidase</keyword>
<keyword evidence="14" id="KW-1185">Reference proteome</keyword>
<feature type="compositionally biased region" description="Low complexity" evidence="10">
    <location>
        <begin position="510"/>
        <end position="520"/>
    </location>
</feature>
<evidence type="ECO:0000256" key="12">
    <source>
        <dbReference type="SAM" id="SignalP"/>
    </source>
</evidence>
<evidence type="ECO:0000256" key="10">
    <source>
        <dbReference type="SAM" id="MobiDB-lite"/>
    </source>
</evidence>
<sequence length="587" mass="64442">MSNRRHGTGFTKLLLAAVLMLTSPFAAAYDLDPNSTSSIVSVAKQITADLVAYYSGNKPGGTPGLLPAPYYWWEAGAFLGSLIDYWYYTGDDQYNDLVGQGLLFQAGNDYDYMPRNQTLTEGNDDQGFWGLAVMTAAEYNFPEASSDQPQWLGLAQAVFNTQAARWDSENCNGGLRWQIFKWNQGYDYKNSISQACFFALGARLALFTGNSSYGEWADRTWDWMVDVGYIDKYWRVIDGAHIGSNCSDHVPYQFTYNAGGFILGAAAMYNYTEKPIWKDRLDGLLKGSKVFFTGPGKNIMTEVACEPVDRCNMDQQSFKAYVSRWFAAITKWAPHTYDYVMPYLRASAVAAAKQCVGGDNKRMCGLKWNQDKYDGSTGVGQQMAAMEVTLACMIKDRPPPFTAATGGTSKGSPGSGGNDIGRNEPKPPDYKPITAGDRAGAGILTLLVLVAMVTGIGWMFVDERSDRTTLQQFEGFQQNTAAAMTTFAHGKIGLLRNRSLRGEKGTQAVSTTSLHSSSSSAVENKQAGDGATVKIGRVRSEGAGTPRRLSNMPIGWPRQSMIMRGEVLTEDMPYESVSLRDGDDEHT</sequence>
<accession>A0A9P7QA59</accession>
<feature type="chain" id="PRO_5040148090" description="mannan endo-1,6-alpha-mannosidase" evidence="12">
    <location>
        <begin position="29"/>
        <end position="587"/>
    </location>
</feature>
<comment type="subcellular location">
    <subcellularLocation>
        <location evidence="2">Endomembrane system</location>
    </subcellularLocation>
</comment>
<organism evidence="13 14">
    <name type="scientific">Claviceps aff. purpurea</name>
    <dbReference type="NCBI Taxonomy" id="1967640"/>
    <lineage>
        <taxon>Eukaryota</taxon>
        <taxon>Fungi</taxon>
        <taxon>Dikarya</taxon>
        <taxon>Ascomycota</taxon>
        <taxon>Pezizomycotina</taxon>
        <taxon>Sordariomycetes</taxon>
        <taxon>Hypocreomycetidae</taxon>
        <taxon>Hypocreales</taxon>
        <taxon>Clavicipitaceae</taxon>
        <taxon>Claviceps</taxon>
    </lineage>
</organism>
<feature type="signal peptide" evidence="12">
    <location>
        <begin position="1"/>
        <end position="28"/>
    </location>
</feature>
<dbReference type="InterPro" id="IPR008928">
    <property type="entry name" value="6-hairpin_glycosidase_sf"/>
</dbReference>
<keyword evidence="7 11" id="KW-0472">Membrane</keyword>
<evidence type="ECO:0000256" key="4">
    <source>
        <dbReference type="ARBA" id="ARBA00012350"/>
    </source>
</evidence>
<dbReference type="GO" id="GO:0016052">
    <property type="term" value="P:carbohydrate catabolic process"/>
    <property type="evidence" value="ECO:0007669"/>
    <property type="project" value="InterPro"/>
</dbReference>
<dbReference type="SUPFAM" id="SSF48208">
    <property type="entry name" value="Six-hairpin glycosidases"/>
    <property type="match status" value="1"/>
</dbReference>
<dbReference type="Gene3D" id="1.50.10.20">
    <property type="match status" value="1"/>
</dbReference>
<evidence type="ECO:0000256" key="2">
    <source>
        <dbReference type="ARBA" id="ARBA00004308"/>
    </source>
</evidence>
<dbReference type="AlphaFoldDB" id="A0A9P7QA59"/>
<protein>
    <recommendedName>
        <fullName evidence="4">mannan endo-1,6-alpha-mannosidase</fullName>
        <ecNumber evidence="4">3.2.1.101</ecNumber>
    </recommendedName>
</protein>
<dbReference type="PANTHER" id="PTHR12145:SF36">
    <property type="entry name" value="MANNAN ENDO-1,6-ALPHA-MANNOSIDASE DCW1"/>
    <property type="match status" value="1"/>
</dbReference>
<evidence type="ECO:0000256" key="6">
    <source>
        <dbReference type="ARBA" id="ARBA00022801"/>
    </source>
</evidence>
<dbReference type="GO" id="GO:0009272">
    <property type="term" value="P:fungal-type cell wall biogenesis"/>
    <property type="evidence" value="ECO:0007669"/>
    <property type="project" value="TreeGrafter"/>
</dbReference>
<keyword evidence="11" id="KW-1133">Transmembrane helix</keyword>
<feature type="transmembrane region" description="Helical" evidence="11">
    <location>
        <begin position="439"/>
        <end position="461"/>
    </location>
</feature>
<dbReference type="FunFam" id="1.50.10.20:FF:000006">
    <property type="entry name" value="Mannan endo-1,6-alpha-mannosidase"/>
    <property type="match status" value="1"/>
</dbReference>
<dbReference type="EC" id="3.2.1.101" evidence="4"/>
<dbReference type="Proteomes" id="UP000707071">
    <property type="component" value="Unassembled WGS sequence"/>
</dbReference>
<evidence type="ECO:0000256" key="7">
    <source>
        <dbReference type="ARBA" id="ARBA00023136"/>
    </source>
</evidence>